<evidence type="ECO:0000256" key="7">
    <source>
        <dbReference type="SAM" id="Phobius"/>
    </source>
</evidence>
<dbReference type="FunFam" id="1.20.1510.10:FF:000006">
    <property type="entry name" value="Divalent cation efflux transporter"/>
    <property type="match status" value="1"/>
</dbReference>
<feature type="transmembrane region" description="Helical" evidence="7">
    <location>
        <begin position="113"/>
        <end position="135"/>
    </location>
</feature>
<feature type="transmembrane region" description="Helical" evidence="7">
    <location>
        <begin position="12"/>
        <end position="33"/>
    </location>
</feature>
<dbReference type="InterPro" id="IPR036837">
    <property type="entry name" value="Cation_efflux_CTD_sf"/>
</dbReference>
<dbReference type="NCBIfam" id="TIGR01297">
    <property type="entry name" value="CDF"/>
    <property type="match status" value="1"/>
</dbReference>
<comment type="subcellular location">
    <subcellularLocation>
        <location evidence="1">Membrane</location>
        <topology evidence="1">Multi-pass membrane protein</topology>
    </subcellularLocation>
</comment>
<keyword evidence="11" id="KW-1185">Reference proteome</keyword>
<evidence type="ECO:0000256" key="3">
    <source>
        <dbReference type="ARBA" id="ARBA00022448"/>
    </source>
</evidence>
<evidence type="ECO:0000256" key="6">
    <source>
        <dbReference type="ARBA" id="ARBA00023136"/>
    </source>
</evidence>
<keyword evidence="3" id="KW-0813">Transport</keyword>
<feature type="transmembrane region" description="Helical" evidence="7">
    <location>
        <begin position="156"/>
        <end position="174"/>
    </location>
</feature>
<comment type="caution">
    <text evidence="10">The sequence shown here is derived from an EMBL/GenBank/DDBJ whole genome shotgun (WGS) entry which is preliminary data.</text>
</comment>
<evidence type="ECO:0000313" key="10">
    <source>
        <dbReference type="EMBL" id="MBS4537473.1"/>
    </source>
</evidence>
<evidence type="ECO:0000259" key="9">
    <source>
        <dbReference type="Pfam" id="PF16916"/>
    </source>
</evidence>
<dbReference type="GO" id="GO:0006882">
    <property type="term" value="P:intracellular zinc ion homeostasis"/>
    <property type="evidence" value="ECO:0007669"/>
    <property type="project" value="TreeGrafter"/>
</dbReference>
<proteinExistence type="inferred from homology"/>
<feature type="domain" description="Cation efflux protein cytoplasmic" evidence="9">
    <location>
        <begin position="212"/>
        <end position="286"/>
    </location>
</feature>
<dbReference type="GO" id="GO:0015093">
    <property type="term" value="F:ferrous iron transmembrane transporter activity"/>
    <property type="evidence" value="ECO:0007669"/>
    <property type="project" value="TreeGrafter"/>
</dbReference>
<dbReference type="PANTHER" id="PTHR43840">
    <property type="entry name" value="MITOCHONDRIAL METAL TRANSPORTER 1-RELATED"/>
    <property type="match status" value="1"/>
</dbReference>
<comment type="similarity">
    <text evidence="2">Belongs to the cation diffusion facilitator (CDF) transporter (TC 2.A.4) family.</text>
</comment>
<feature type="domain" description="Cation efflux protein transmembrane" evidence="8">
    <location>
        <begin position="12"/>
        <end position="206"/>
    </location>
</feature>
<dbReference type="RefSeq" id="WP_203365397.1">
    <property type="nucleotide sequence ID" value="NZ_WSFT01000016.1"/>
</dbReference>
<feature type="transmembrane region" description="Helical" evidence="7">
    <location>
        <begin position="83"/>
        <end position="101"/>
    </location>
</feature>
<dbReference type="InterPro" id="IPR050291">
    <property type="entry name" value="CDF_Transporter"/>
</dbReference>
<dbReference type="InterPro" id="IPR002524">
    <property type="entry name" value="Cation_efflux"/>
</dbReference>
<dbReference type="InterPro" id="IPR027469">
    <property type="entry name" value="Cation_efflux_TMD_sf"/>
</dbReference>
<dbReference type="AlphaFoldDB" id="A0A942Z7P8"/>
<evidence type="ECO:0000313" key="11">
    <source>
        <dbReference type="Proteomes" id="UP000724672"/>
    </source>
</evidence>
<evidence type="ECO:0000256" key="4">
    <source>
        <dbReference type="ARBA" id="ARBA00022692"/>
    </source>
</evidence>
<dbReference type="Proteomes" id="UP000724672">
    <property type="component" value="Unassembled WGS sequence"/>
</dbReference>
<reference evidence="10" key="1">
    <citation type="submission" date="2019-12" db="EMBL/GenBank/DDBJ databases">
        <title>Clostridiaceae gen. nov. sp. nov., isolated from sediment in Xinjiang, China.</title>
        <authorList>
            <person name="Zhang R."/>
        </authorList>
    </citation>
    <scope>NUCLEOTIDE SEQUENCE</scope>
    <source>
        <strain evidence="10">D2Q-11</strain>
    </source>
</reference>
<name>A0A942Z7P8_9FIRM</name>
<evidence type="ECO:0000259" key="8">
    <source>
        <dbReference type="Pfam" id="PF01545"/>
    </source>
</evidence>
<accession>A0A942Z7P8</accession>
<dbReference type="InterPro" id="IPR058533">
    <property type="entry name" value="Cation_efflux_TM"/>
</dbReference>
<dbReference type="PANTHER" id="PTHR43840:SF15">
    <property type="entry name" value="MITOCHONDRIAL METAL TRANSPORTER 1-RELATED"/>
    <property type="match status" value="1"/>
</dbReference>
<keyword evidence="5 7" id="KW-1133">Transmembrane helix</keyword>
<dbReference type="InterPro" id="IPR027470">
    <property type="entry name" value="Cation_efflux_CTD"/>
</dbReference>
<feature type="transmembrane region" description="Helical" evidence="7">
    <location>
        <begin position="180"/>
        <end position="198"/>
    </location>
</feature>
<dbReference type="GO" id="GO:0005886">
    <property type="term" value="C:plasma membrane"/>
    <property type="evidence" value="ECO:0007669"/>
    <property type="project" value="TreeGrafter"/>
</dbReference>
<dbReference type="EMBL" id="WSFT01000016">
    <property type="protein sequence ID" value="MBS4537473.1"/>
    <property type="molecule type" value="Genomic_DNA"/>
</dbReference>
<evidence type="ECO:0000256" key="5">
    <source>
        <dbReference type="ARBA" id="ARBA00022989"/>
    </source>
</evidence>
<keyword evidence="4 7" id="KW-0812">Transmembrane</keyword>
<dbReference type="Gene3D" id="1.20.1510.10">
    <property type="entry name" value="Cation efflux protein transmembrane domain"/>
    <property type="match status" value="1"/>
</dbReference>
<organism evidence="10 11">
    <name type="scientific">Anaeromonas frigoriresistens</name>
    <dbReference type="NCBI Taxonomy" id="2683708"/>
    <lineage>
        <taxon>Bacteria</taxon>
        <taxon>Bacillati</taxon>
        <taxon>Bacillota</taxon>
        <taxon>Tissierellia</taxon>
        <taxon>Tissierellales</taxon>
        <taxon>Thermohalobacteraceae</taxon>
        <taxon>Anaeromonas</taxon>
    </lineage>
</organism>
<dbReference type="SUPFAM" id="SSF161111">
    <property type="entry name" value="Cation efflux protein transmembrane domain-like"/>
    <property type="match status" value="1"/>
</dbReference>
<sequence>MADNYKKVTKILWIILFANYLVALVKIVVGNMIHSSSLVADGFHSFADGSSNIAGLIGVKIASKPVDKDHPYGHKKFEMLSSLFISGMLFFISGKIIFDAFQRFLNPVELKVSFYSLIALVITLGINIIVSSLEFKKGKKLNSHILISDSIHTRSDIFISLGVLTTLILIKLGLPYIIDPIVSLVVSMFILHAAYEIFISSSQVLVDKGVIDSNEVKKLVFKYPQVKNVHKIRSRGREDDVHLDLHIMLDPSMTIEESHDLIHTIEEDMRNEINDSIQIIAHFEPYENRD</sequence>
<dbReference type="Pfam" id="PF16916">
    <property type="entry name" value="ZT_dimer"/>
    <property type="match status" value="1"/>
</dbReference>
<evidence type="ECO:0000256" key="1">
    <source>
        <dbReference type="ARBA" id="ARBA00004141"/>
    </source>
</evidence>
<keyword evidence="6 7" id="KW-0472">Membrane</keyword>
<gene>
    <name evidence="10" type="ORF">GOQ27_03310</name>
</gene>
<dbReference type="SUPFAM" id="SSF160240">
    <property type="entry name" value="Cation efflux protein cytoplasmic domain-like"/>
    <property type="match status" value="1"/>
</dbReference>
<dbReference type="GO" id="GO:0015341">
    <property type="term" value="F:zinc efflux antiporter activity"/>
    <property type="evidence" value="ECO:0007669"/>
    <property type="project" value="TreeGrafter"/>
</dbReference>
<protein>
    <submittedName>
        <fullName evidence="10">Cation transporter</fullName>
    </submittedName>
</protein>
<dbReference type="GO" id="GO:0015086">
    <property type="term" value="F:cadmium ion transmembrane transporter activity"/>
    <property type="evidence" value="ECO:0007669"/>
    <property type="project" value="TreeGrafter"/>
</dbReference>
<evidence type="ECO:0000256" key="2">
    <source>
        <dbReference type="ARBA" id="ARBA00008114"/>
    </source>
</evidence>
<dbReference type="Pfam" id="PF01545">
    <property type="entry name" value="Cation_efflux"/>
    <property type="match status" value="1"/>
</dbReference>
<dbReference type="Gene3D" id="3.30.70.1350">
    <property type="entry name" value="Cation efflux protein, cytoplasmic domain"/>
    <property type="match status" value="1"/>
</dbReference>